<proteinExistence type="predicted"/>
<reference evidence="3" key="2">
    <citation type="submission" date="2020-09" db="EMBL/GenBank/DDBJ databases">
        <authorList>
            <person name="Sun Q."/>
            <person name="Zhou Y."/>
        </authorList>
    </citation>
    <scope>NUCLEOTIDE SEQUENCE</scope>
    <source>
        <strain evidence="3">CGMCC 1.12153</strain>
    </source>
</reference>
<protein>
    <submittedName>
        <fullName evidence="3">Uncharacterized protein</fullName>
    </submittedName>
</protein>
<accession>A0A917EYD7</accession>
<comment type="caution">
    <text evidence="3">The sequence shown here is derived from an EMBL/GenBank/DDBJ whole genome shotgun (WGS) entry which is preliminary data.</text>
</comment>
<organism evidence="3 4">
    <name type="scientific">Halobacillus andaensis</name>
    <dbReference type="NCBI Taxonomy" id="1176239"/>
    <lineage>
        <taxon>Bacteria</taxon>
        <taxon>Bacillati</taxon>
        <taxon>Bacillota</taxon>
        <taxon>Bacilli</taxon>
        <taxon>Bacillales</taxon>
        <taxon>Bacillaceae</taxon>
        <taxon>Halobacillus</taxon>
    </lineage>
</organism>
<dbReference type="Proteomes" id="UP000660110">
    <property type="component" value="Unassembled WGS sequence"/>
</dbReference>
<evidence type="ECO:0000256" key="1">
    <source>
        <dbReference type="SAM" id="MobiDB-lite"/>
    </source>
</evidence>
<keyword evidence="2" id="KW-1133">Transmembrane helix</keyword>
<evidence type="ECO:0000313" key="4">
    <source>
        <dbReference type="Proteomes" id="UP000660110"/>
    </source>
</evidence>
<keyword evidence="2" id="KW-0472">Membrane</keyword>
<feature type="compositionally biased region" description="Polar residues" evidence="1">
    <location>
        <begin position="157"/>
        <end position="166"/>
    </location>
</feature>
<evidence type="ECO:0000313" key="3">
    <source>
        <dbReference type="EMBL" id="GGF33873.1"/>
    </source>
</evidence>
<keyword evidence="4" id="KW-1185">Reference proteome</keyword>
<feature type="region of interest" description="Disordered" evidence="1">
    <location>
        <begin position="148"/>
        <end position="169"/>
    </location>
</feature>
<reference evidence="3" key="1">
    <citation type="journal article" date="2014" name="Int. J. Syst. Evol. Microbiol.">
        <title>Complete genome sequence of Corynebacterium casei LMG S-19264T (=DSM 44701T), isolated from a smear-ripened cheese.</title>
        <authorList>
            <consortium name="US DOE Joint Genome Institute (JGI-PGF)"/>
            <person name="Walter F."/>
            <person name="Albersmeier A."/>
            <person name="Kalinowski J."/>
            <person name="Ruckert C."/>
        </authorList>
    </citation>
    <scope>NUCLEOTIDE SEQUENCE</scope>
    <source>
        <strain evidence="3">CGMCC 1.12153</strain>
    </source>
</reference>
<dbReference type="EMBL" id="BMEL01000005">
    <property type="protein sequence ID" value="GGF33873.1"/>
    <property type="molecule type" value="Genomic_DNA"/>
</dbReference>
<dbReference type="AlphaFoldDB" id="A0A917EYD7"/>
<name>A0A917EYD7_HALAA</name>
<sequence>MNELMDRRLKKMNHKVKYNKVPMDQHDASALIVKVRNHTHQPSRKWIKYIFPVPAVAVVAFMFLQINYQPSNSSEQEISFLTQRSLNTEMKSQQFIINDEAQQNIEQASNTENSQSSTMVRHTYIIYNDNMYVQTDEQVDESALEEPIGHVKPETPAEQQRGASVTSEEKIFSVKGTDPNDLIAIKSRRNKGIGSTAVSQHGYFIFEKEEALPMAQ</sequence>
<feature type="transmembrane region" description="Helical" evidence="2">
    <location>
        <begin position="46"/>
        <end position="66"/>
    </location>
</feature>
<evidence type="ECO:0000256" key="2">
    <source>
        <dbReference type="SAM" id="Phobius"/>
    </source>
</evidence>
<keyword evidence="2" id="KW-0812">Transmembrane</keyword>
<gene>
    <name evidence="3" type="ORF">GCM10010954_36160</name>
</gene>
<dbReference type="RefSeq" id="WP_188378942.1">
    <property type="nucleotide sequence ID" value="NZ_BMEL01000005.1"/>
</dbReference>